<feature type="signal peptide" evidence="2">
    <location>
        <begin position="1"/>
        <end position="19"/>
    </location>
</feature>
<feature type="region of interest" description="Disordered" evidence="1">
    <location>
        <begin position="341"/>
        <end position="362"/>
    </location>
</feature>
<protein>
    <submittedName>
        <fullName evidence="3">Uncharacterized protein</fullName>
    </submittedName>
</protein>
<comment type="caution">
    <text evidence="3">The sequence shown here is derived from an EMBL/GenBank/DDBJ whole genome shotgun (WGS) entry which is preliminary data.</text>
</comment>
<organism evidence="3 4">
    <name type="scientific">Roseateles saccharophilus</name>
    <name type="common">Pseudomonas saccharophila</name>
    <dbReference type="NCBI Taxonomy" id="304"/>
    <lineage>
        <taxon>Bacteria</taxon>
        <taxon>Pseudomonadati</taxon>
        <taxon>Pseudomonadota</taxon>
        <taxon>Betaproteobacteria</taxon>
        <taxon>Burkholderiales</taxon>
        <taxon>Sphaerotilaceae</taxon>
        <taxon>Roseateles</taxon>
    </lineage>
</organism>
<name>A0ABU1YJM1_ROSSA</name>
<dbReference type="RefSeq" id="WP_310263363.1">
    <property type="nucleotide sequence ID" value="NZ_JAVDXU010000001.1"/>
</dbReference>
<keyword evidence="4" id="KW-1185">Reference proteome</keyword>
<accession>A0ABU1YJM1</accession>
<dbReference type="EMBL" id="JAVDXU010000001">
    <property type="protein sequence ID" value="MDR7269056.1"/>
    <property type="molecule type" value="Genomic_DNA"/>
</dbReference>
<feature type="chain" id="PRO_5045095835" evidence="2">
    <location>
        <begin position="20"/>
        <end position="362"/>
    </location>
</feature>
<sequence length="362" mass="39020">MRRLLILMLGGVMAAQAPAATVAELQADFKRALQNFGSQQPPGVGALQLAGLQQVWPWWPEFYGSPARAGVHEAFMPASLQPLALPDWTRAPLAAWVTTQGWPAETKQTVAREPRWQSAAEQNPPVATAFVVAGPAVKDGVASYRREGSETVARLGLDDGLAGQWMVIAKTLGWGVQLRLRETPPPEEYAEITVRASFETPAGAPRVWLVSPGGVSEARLQRLHWGGVGSGCESWIELRWPGAAEPAVWALLALSDPAWASGASVQRLAAKPGESEAQRGELRLSLPAAKGLPVLRLRASRYDFYSADLEAEPDGAGMQPQIKRGEAWGVRAWTEEVISQPREAWDTPPALSAAGTPRCPVR</sequence>
<reference evidence="3 4" key="1">
    <citation type="submission" date="2023-07" db="EMBL/GenBank/DDBJ databases">
        <title>Sorghum-associated microbial communities from plants grown in Nebraska, USA.</title>
        <authorList>
            <person name="Schachtman D."/>
        </authorList>
    </citation>
    <scope>NUCLEOTIDE SEQUENCE [LARGE SCALE GENOMIC DNA]</scope>
    <source>
        <strain evidence="3 4">BE314</strain>
    </source>
</reference>
<gene>
    <name evidence="3" type="ORF">J2X20_001685</name>
</gene>
<evidence type="ECO:0000313" key="4">
    <source>
        <dbReference type="Proteomes" id="UP001180453"/>
    </source>
</evidence>
<evidence type="ECO:0000313" key="3">
    <source>
        <dbReference type="EMBL" id="MDR7269056.1"/>
    </source>
</evidence>
<dbReference type="Proteomes" id="UP001180453">
    <property type="component" value="Unassembled WGS sequence"/>
</dbReference>
<evidence type="ECO:0000256" key="2">
    <source>
        <dbReference type="SAM" id="SignalP"/>
    </source>
</evidence>
<evidence type="ECO:0000256" key="1">
    <source>
        <dbReference type="SAM" id="MobiDB-lite"/>
    </source>
</evidence>
<keyword evidence="2" id="KW-0732">Signal</keyword>
<proteinExistence type="predicted"/>